<dbReference type="EMBL" id="VSWD01000008">
    <property type="protein sequence ID" value="KAK3096161.1"/>
    <property type="molecule type" value="Genomic_DNA"/>
</dbReference>
<dbReference type="InterPro" id="IPR029058">
    <property type="entry name" value="AB_hydrolase_fold"/>
</dbReference>
<dbReference type="InterPro" id="IPR002018">
    <property type="entry name" value="CarbesteraseB"/>
</dbReference>
<dbReference type="AlphaFoldDB" id="A0AA88Y7T5"/>
<feature type="signal peptide" evidence="3">
    <location>
        <begin position="1"/>
        <end position="23"/>
    </location>
</feature>
<dbReference type="Proteomes" id="UP001186944">
    <property type="component" value="Unassembled WGS sequence"/>
</dbReference>
<dbReference type="Gene3D" id="3.40.50.1820">
    <property type="entry name" value="alpha/beta hydrolase"/>
    <property type="match status" value="1"/>
</dbReference>
<accession>A0AA88Y7T5</accession>
<proteinExistence type="inferred from homology"/>
<evidence type="ECO:0000256" key="1">
    <source>
        <dbReference type="ARBA" id="ARBA00005964"/>
    </source>
</evidence>
<reference evidence="5" key="1">
    <citation type="submission" date="2019-08" db="EMBL/GenBank/DDBJ databases">
        <title>The improved chromosome-level genome for the pearl oyster Pinctada fucata martensii using PacBio sequencing and Hi-C.</title>
        <authorList>
            <person name="Zheng Z."/>
        </authorList>
    </citation>
    <scope>NUCLEOTIDE SEQUENCE</scope>
    <source>
        <strain evidence="5">ZZ-2019</strain>
        <tissue evidence="5">Adductor muscle</tissue>
    </source>
</reference>
<comment type="caution">
    <text evidence="5">The sequence shown here is derived from an EMBL/GenBank/DDBJ whole genome shotgun (WGS) entry which is preliminary data.</text>
</comment>
<dbReference type="InterPro" id="IPR051093">
    <property type="entry name" value="Neuroligin/BSAL"/>
</dbReference>
<dbReference type="SUPFAM" id="SSF53474">
    <property type="entry name" value="alpha/beta-Hydrolases"/>
    <property type="match status" value="1"/>
</dbReference>
<dbReference type="PANTHER" id="PTHR43903">
    <property type="entry name" value="NEUROLIGIN"/>
    <property type="match status" value="1"/>
</dbReference>
<keyword evidence="6" id="KW-1185">Reference proteome</keyword>
<keyword evidence="2 3" id="KW-0732">Signal</keyword>
<name>A0AA88Y7T5_PINIB</name>
<feature type="chain" id="PRO_5041704105" description="Carboxylesterase type B domain-containing protein" evidence="3">
    <location>
        <begin position="24"/>
        <end position="166"/>
    </location>
</feature>
<sequence length="166" mass="19128">MNFTYQKCMPLLFLITCYEFAQCTDKDLRVSKRIFTSTYGVIQGMIKEYPEESELTSVDNILGIMYASTRNTRLRFLPPSSPLDKWLDTRVAFTFRAVCQQDISIAERLKARGPPHKIKQFILRNRNSSKSQTEDCLTLNLYIPSRGKICLASYVDTCFSLVLLCI</sequence>
<evidence type="ECO:0000313" key="5">
    <source>
        <dbReference type="EMBL" id="KAK3096161.1"/>
    </source>
</evidence>
<evidence type="ECO:0000259" key="4">
    <source>
        <dbReference type="Pfam" id="PF00135"/>
    </source>
</evidence>
<feature type="domain" description="Carboxylesterase type B" evidence="4">
    <location>
        <begin position="34"/>
        <end position="146"/>
    </location>
</feature>
<comment type="similarity">
    <text evidence="1">Belongs to the type-B carboxylesterase/lipase family.</text>
</comment>
<evidence type="ECO:0000256" key="2">
    <source>
        <dbReference type="ARBA" id="ARBA00022729"/>
    </source>
</evidence>
<evidence type="ECO:0000313" key="6">
    <source>
        <dbReference type="Proteomes" id="UP001186944"/>
    </source>
</evidence>
<evidence type="ECO:0000256" key="3">
    <source>
        <dbReference type="SAM" id="SignalP"/>
    </source>
</evidence>
<organism evidence="5 6">
    <name type="scientific">Pinctada imbricata</name>
    <name type="common">Atlantic pearl-oyster</name>
    <name type="synonym">Pinctada martensii</name>
    <dbReference type="NCBI Taxonomy" id="66713"/>
    <lineage>
        <taxon>Eukaryota</taxon>
        <taxon>Metazoa</taxon>
        <taxon>Spiralia</taxon>
        <taxon>Lophotrochozoa</taxon>
        <taxon>Mollusca</taxon>
        <taxon>Bivalvia</taxon>
        <taxon>Autobranchia</taxon>
        <taxon>Pteriomorphia</taxon>
        <taxon>Pterioida</taxon>
        <taxon>Pterioidea</taxon>
        <taxon>Pteriidae</taxon>
        <taxon>Pinctada</taxon>
    </lineage>
</organism>
<gene>
    <name evidence="5" type="ORF">FSP39_023892</name>
</gene>
<protein>
    <recommendedName>
        <fullName evidence="4">Carboxylesterase type B domain-containing protein</fullName>
    </recommendedName>
</protein>
<dbReference type="PROSITE" id="PS00941">
    <property type="entry name" value="CARBOXYLESTERASE_B_2"/>
    <property type="match status" value="1"/>
</dbReference>
<dbReference type="InterPro" id="IPR019819">
    <property type="entry name" value="Carboxylesterase_B_CS"/>
</dbReference>
<dbReference type="Pfam" id="PF00135">
    <property type="entry name" value="COesterase"/>
    <property type="match status" value="1"/>
</dbReference>